<dbReference type="GO" id="GO:0005737">
    <property type="term" value="C:cytoplasm"/>
    <property type="evidence" value="ECO:0007669"/>
    <property type="project" value="TreeGrafter"/>
</dbReference>
<dbReference type="OrthoDB" id="3223806at2759"/>
<dbReference type="PANTHER" id="PTHR48104:SF30">
    <property type="entry name" value="METACASPASE-1"/>
    <property type="match status" value="1"/>
</dbReference>
<comment type="similarity">
    <text evidence="1">Belongs to the peptidase C14B family.</text>
</comment>
<dbReference type="InterPro" id="IPR029030">
    <property type="entry name" value="Caspase-like_dom_sf"/>
</dbReference>
<feature type="domain" description="Peptidase C14 caspase" evidence="5">
    <location>
        <begin position="496"/>
        <end position="728"/>
    </location>
</feature>
<keyword evidence="3" id="KW-0788">Thiol protease</keyword>
<organism evidence="6 7">
    <name type="scientific">Pholiota conissans</name>
    <dbReference type="NCBI Taxonomy" id="109636"/>
    <lineage>
        <taxon>Eukaryota</taxon>
        <taxon>Fungi</taxon>
        <taxon>Dikarya</taxon>
        <taxon>Basidiomycota</taxon>
        <taxon>Agaricomycotina</taxon>
        <taxon>Agaricomycetes</taxon>
        <taxon>Agaricomycetidae</taxon>
        <taxon>Agaricales</taxon>
        <taxon>Agaricineae</taxon>
        <taxon>Strophariaceae</taxon>
        <taxon>Pholiota</taxon>
    </lineage>
</organism>
<comment type="caution">
    <text evidence="6">The sequence shown here is derived from an EMBL/GenBank/DDBJ whole genome shotgun (WGS) entry which is preliminary data.</text>
</comment>
<dbReference type="Pfam" id="PF00656">
    <property type="entry name" value="Peptidase_C14"/>
    <property type="match status" value="1"/>
</dbReference>
<keyword evidence="2" id="KW-0053">Apoptosis</keyword>
<name>A0A9P6CQD9_9AGAR</name>
<dbReference type="GO" id="GO:0006915">
    <property type="term" value="P:apoptotic process"/>
    <property type="evidence" value="ECO:0007669"/>
    <property type="project" value="UniProtKB-KW"/>
</dbReference>
<sequence>MENQTSPQGRGERINTQPSRTNWSDFQISSSSPPSYVCYHKHLAAKKLGVPIWIPEPNENLSVDYRKRGTSIGDVVIFTPDGALDFLFNICLPAGDPVNANRVPEGFKPFVLDSIAHGTRKYQYFQDNSYLASKSIKKDMGHDLPSGVFFKSTTSDGAILTMPEGAWLEEVTRFPGFNQYLSENLNSWYHYVNNVLGWGVIRGDLHLVYGVHKANAWGIATFESEQTEAVKIDINLRFKPKEEPPYGTLYSWEYQGVLDSSPRMGPTKQQRQSLFASLPRDEQGKTFKNQCLFVRTINSMPNTRERRAPSQAEGAVNRVDAHIASDASQSPDDHTRPDQNSLAATSRSTQQHNAPRGVDMRYDVSIRRNGPALREHPSKAINNFLLEQNPTARIAITNDDHWISLLTRDDLVVPEREELLTRLKKSYKFVEEKGIISLESLIEMEATTSQNNNRPEKEIYSDFVTCPPDAVPMNPPTSAPQFYPTKEVSSMKTRLFAVLIGINKYQASDSTGKFTNLRGAVLDARKFQAYLENILGVPRNQIVLIINEDATRDAIVKTLRNLAEDPRIDRDDAILIYYAGHGTEIDPPPHWEVGDPKAKIQAIVPYDCDVYKNGQYVAPIPDHSLEVLLSKIAEKKGNNITVIFDCCYTVFWAELPQARSIELPHRVYTNLDSDIVDRELIWDSSTFFHRGLGSHILLAACQPTELATEENVHGRFSASLLKLLNKVPAEQLCYSTILAHPLFERIPGQRPRCEGSNLDRMLFSKSFRVTYDQNANSGDGKYADQDAINNIRPVDKFSIYRESVSQPV</sequence>
<evidence type="ECO:0000256" key="1">
    <source>
        <dbReference type="ARBA" id="ARBA00009005"/>
    </source>
</evidence>
<reference evidence="6" key="1">
    <citation type="submission" date="2020-11" db="EMBL/GenBank/DDBJ databases">
        <authorList>
            <consortium name="DOE Joint Genome Institute"/>
            <person name="Ahrendt S."/>
            <person name="Riley R."/>
            <person name="Andreopoulos W."/>
            <person name="Labutti K."/>
            <person name="Pangilinan J."/>
            <person name="Ruiz-Duenas F.J."/>
            <person name="Barrasa J.M."/>
            <person name="Sanchez-Garcia M."/>
            <person name="Camarero S."/>
            <person name="Miyauchi S."/>
            <person name="Serrano A."/>
            <person name="Linde D."/>
            <person name="Babiker R."/>
            <person name="Drula E."/>
            <person name="Ayuso-Fernandez I."/>
            <person name="Pacheco R."/>
            <person name="Padilla G."/>
            <person name="Ferreira P."/>
            <person name="Barriuso J."/>
            <person name="Kellner H."/>
            <person name="Castanera R."/>
            <person name="Alfaro M."/>
            <person name="Ramirez L."/>
            <person name="Pisabarro A.G."/>
            <person name="Kuo A."/>
            <person name="Tritt A."/>
            <person name="Lipzen A."/>
            <person name="He G."/>
            <person name="Yan M."/>
            <person name="Ng V."/>
            <person name="Cullen D."/>
            <person name="Martin F."/>
            <person name="Rosso M.-N."/>
            <person name="Henrissat B."/>
            <person name="Hibbett D."/>
            <person name="Martinez A.T."/>
            <person name="Grigoriev I.V."/>
        </authorList>
    </citation>
    <scope>NUCLEOTIDE SEQUENCE</scope>
    <source>
        <strain evidence="6">CIRM-BRFM 674</strain>
    </source>
</reference>
<dbReference type="GO" id="GO:0006508">
    <property type="term" value="P:proteolysis"/>
    <property type="evidence" value="ECO:0007669"/>
    <property type="project" value="InterPro"/>
</dbReference>
<proteinExistence type="inferred from homology"/>
<dbReference type="SUPFAM" id="SSF52129">
    <property type="entry name" value="Caspase-like"/>
    <property type="match status" value="1"/>
</dbReference>
<evidence type="ECO:0000256" key="2">
    <source>
        <dbReference type="ARBA" id="ARBA00022703"/>
    </source>
</evidence>
<feature type="compositionally biased region" description="Polar residues" evidence="4">
    <location>
        <begin position="338"/>
        <end position="353"/>
    </location>
</feature>
<dbReference type="AlphaFoldDB" id="A0A9P6CQD9"/>
<dbReference type="InterPro" id="IPR050452">
    <property type="entry name" value="Metacaspase"/>
</dbReference>
<dbReference type="InterPro" id="IPR011600">
    <property type="entry name" value="Pept_C14_caspase"/>
</dbReference>
<dbReference type="EMBL" id="MU155353">
    <property type="protein sequence ID" value="KAF9474967.1"/>
    <property type="molecule type" value="Genomic_DNA"/>
</dbReference>
<gene>
    <name evidence="6" type="ORF">BDN70DRAFT_841612</name>
</gene>
<dbReference type="PANTHER" id="PTHR48104">
    <property type="entry name" value="METACASPASE-4"/>
    <property type="match status" value="1"/>
</dbReference>
<dbReference type="Gene3D" id="3.40.50.1460">
    <property type="match status" value="1"/>
</dbReference>
<feature type="region of interest" description="Disordered" evidence="4">
    <location>
        <begin position="325"/>
        <end position="360"/>
    </location>
</feature>
<keyword evidence="3" id="KW-0378">Hydrolase</keyword>
<protein>
    <recommendedName>
        <fullName evidence="5">Peptidase C14 caspase domain-containing protein</fullName>
    </recommendedName>
</protein>
<dbReference type="GO" id="GO:0004197">
    <property type="term" value="F:cysteine-type endopeptidase activity"/>
    <property type="evidence" value="ECO:0007669"/>
    <property type="project" value="InterPro"/>
</dbReference>
<keyword evidence="3" id="KW-0645">Protease</keyword>
<feature type="region of interest" description="Disordered" evidence="4">
    <location>
        <begin position="261"/>
        <end position="280"/>
    </location>
</feature>
<evidence type="ECO:0000256" key="4">
    <source>
        <dbReference type="SAM" id="MobiDB-lite"/>
    </source>
</evidence>
<evidence type="ECO:0000259" key="5">
    <source>
        <dbReference type="Pfam" id="PF00656"/>
    </source>
</evidence>
<evidence type="ECO:0000256" key="3">
    <source>
        <dbReference type="ARBA" id="ARBA00022807"/>
    </source>
</evidence>
<feature type="region of interest" description="Disordered" evidence="4">
    <location>
        <begin position="1"/>
        <end position="27"/>
    </location>
</feature>
<accession>A0A9P6CQD9</accession>
<keyword evidence="7" id="KW-1185">Reference proteome</keyword>
<dbReference type="Proteomes" id="UP000807469">
    <property type="component" value="Unassembled WGS sequence"/>
</dbReference>
<evidence type="ECO:0000313" key="6">
    <source>
        <dbReference type="EMBL" id="KAF9474967.1"/>
    </source>
</evidence>
<evidence type="ECO:0000313" key="7">
    <source>
        <dbReference type="Proteomes" id="UP000807469"/>
    </source>
</evidence>